<sequence length="444" mass="51042">MKIKLFSILFFCITYQGYAQGNYSLVQCIEYSLQNHSSTEVYQNNIIIAKERKKQAISYYLPQINVNSTVTDNLKLQTNIIPAGVLSDEDISMQFGKKYNSNIYGEVTQTIYNQPAIYNIKSSKVNIKIADLQQIQNSESIIFNTAQAYFQVLVYKEYKAKLQEIIQSYIQLLNILKLKHQKGIIIETDVERVSVSLKSAEYQLNEVETQIKNALDNLKYTMGLSLESELHISDSTNYEQYVSFPEIASLNINNLTEYEINKTQQKLLEYNYKSQKAELLPTINLFSRAGKQGYSEDMSGIFDSWKDYSYIGVSVSMNLFSGLRKSSKIKESKLVLKNSYTNLHLAETGYQLTFQNSEKNLLNAYNNLNGSKDNLELAKKILDTSSLNYQKGASPISVFLNDDNAYKNAQLQYVNNLFSYMSRRLDYEKNKGTLFSFYNQLKNN</sequence>
<dbReference type="GO" id="GO:0009279">
    <property type="term" value="C:cell outer membrane"/>
    <property type="evidence" value="ECO:0007669"/>
    <property type="project" value="UniProtKB-SubCell"/>
</dbReference>
<dbReference type="RefSeq" id="WP_024997466.1">
    <property type="nucleotide sequence ID" value="NZ_ATZI01000023.1"/>
</dbReference>
<comment type="subcellular location">
    <subcellularLocation>
        <location evidence="1">Cell outer membrane</location>
    </subcellularLocation>
</comment>
<evidence type="ECO:0000256" key="2">
    <source>
        <dbReference type="ARBA" id="ARBA00022452"/>
    </source>
</evidence>
<dbReference type="PANTHER" id="PTHR30026">
    <property type="entry name" value="OUTER MEMBRANE PROTEIN TOLC"/>
    <property type="match status" value="1"/>
</dbReference>
<dbReference type="eggNOG" id="COG1538">
    <property type="taxonomic scope" value="Bacteria"/>
</dbReference>
<dbReference type="Gene3D" id="1.20.1600.10">
    <property type="entry name" value="Outer membrane efflux proteins (OEP)"/>
    <property type="match status" value="1"/>
</dbReference>
<dbReference type="GO" id="GO:0015562">
    <property type="term" value="F:efflux transmembrane transporter activity"/>
    <property type="evidence" value="ECO:0007669"/>
    <property type="project" value="InterPro"/>
</dbReference>
<keyword evidence="3" id="KW-0812">Transmembrane</keyword>
<evidence type="ECO:0000256" key="4">
    <source>
        <dbReference type="ARBA" id="ARBA00023136"/>
    </source>
</evidence>
<dbReference type="EMBL" id="BAJS01000031">
    <property type="protein sequence ID" value="GAK37899.1"/>
    <property type="molecule type" value="Genomic_DNA"/>
</dbReference>
<accession>A0A069DC54</accession>
<evidence type="ECO:0000256" key="1">
    <source>
        <dbReference type="ARBA" id="ARBA00004442"/>
    </source>
</evidence>
<dbReference type="STRING" id="1121097.GCA_000428125_03005"/>
<comment type="caution">
    <text evidence="6">The sequence shown here is derived from an EMBL/GenBank/DDBJ whole genome shotgun (WGS) entry which is preliminary data.</text>
</comment>
<proteinExistence type="predicted"/>
<reference evidence="6 7" key="1">
    <citation type="journal article" date="2015" name="Microbes Environ.">
        <title>Distribution and evolution of nitrogen fixation genes in the phylum bacteroidetes.</title>
        <authorList>
            <person name="Inoue J."/>
            <person name="Oshima K."/>
            <person name="Suda W."/>
            <person name="Sakamoto M."/>
            <person name="Iino T."/>
            <person name="Noda S."/>
            <person name="Hongoh Y."/>
            <person name="Hattori M."/>
            <person name="Ohkuma M."/>
        </authorList>
    </citation>
    <scope>NUCLEOTIDE SEQUENCE [LARGE SCALE GENOMIC DNA]</scope>
    <source>
        <strain evidence="6 7">JCM 15093</strain>
    </source>
</reference>
<evidence type="ECO:0008006" key="8">
    <source>
        <dbReference type="Google" id="ProtNLM"/>
    </source>
</evidence>
<dbReference type="SUPFAM" id="SSF56954">
    <property type="entry name" value="Outer membrane efflux proteins (OEP)"/>
    <property type="match status" value="1"/>
</dbReference>
<evidence type="ECO:0000256" key="3">
    <source>
        <dbReference type="ARBA" id="ARBA00022692"/>
    </source>
</evidence>
<evidence type="ECO:0000313" key="6">
    <source>
        <dbReference type="EMBL" id="GAK37899.1"/>
    </source>
</evidence>
<keyword evidence="2" id="KW-1134">Transmembrane beta strand</keyword>
<keyword evidence="4" id="KW-0472">Membrane</keyword>
<dbReference type="AlphaFoldDB" id="A0A069DC54"/>
<organism evidence="6 7">
    <name type="scientific">Bacteroides graminisolvens DSM 19988 = JCM 15093</name>
    <dbReference type="NCBI Taxonomy" id="1121097"/>
    <lineage>
        <taxon>Bacteria</taxon>
        <taxon>Pseudomonadati</taxon>
        <taxon>Bacteroidota</taxon>
        <taxon>Bacteroidia</taxon>
        <taxon>Bacteroidales</taxon>
        <taxon>Bacteroidaceae</taxon>
        <taxon>Bacteroides</taxon>
    </lineage>
</organism>
<dbReference type="PANTHER" id="PTHR30026:SF20">
    <property type="entry name" value="OUTER MEMBRANE PROTEIN TOLC"/>
    <property type="match status" value="1"/>
</dbReference>
<keyword evidence="5" id="KW-0998">Cell outer membrane</keyword>
<name>A0A069DC54_9BACE</name>
<evidence type="ECO:0000313" key="7">
    <source>
        <dbReference type="Proteomes" id="UP000027601"/>
    </source>
</evidence>
<dbReference type="GO" id="GO:1990281">
    <property type="term" value="C:efflux pump complex"/>
    <property type="evidence" value="ECO:0007669"/>
    <property type="project" value="TreeGrafter"/>
</dbReference>
<dbReference type="Proteomes" id="UP000027601">
    <property type="component" value="Unassembled WGS sequence"/>
</dbReference>
<keyword evidence="7" id="KW-1185">Reference proteome</keyword>
<dbReference type="InterPro" id="IPR051906">
    <property type="entry name" value="TolC-like"/>
</dbReference>
<evidence type="ECO:0000256" key="5">
    <source>
        <dbReference type="ARBA" id="ARBA00023237"/>
    </source>
</evidence>
<dbReference type="OrthoDB" id="1046615at2"/>
<protein>
    <recommendedName>
        <fullName evidence="8">Outer membrane efflux protein</fullName>
    </recommendedName>
</protein>
<gene>
    <name evidence="6" type="ORF">JCM15093_3187</name>
</gene>
<dbReference type="GO" id="GO:0015288">
    <property type="term" value="F:porin activity"/>
    <property type="evidence" value="ECO:0007669"/>
    <property type="project" value="TreeGrafter"/>
</dbReference>